<proteinExistence type="predicted"/>
<evidence type="ECO:0000313" key="1">
    <source>
        <dbReference type="EMBL" id="TWT41490.1"/>
    </source>
</evidence>
<dbReference type="Proteomes" id="UP000317243">
    <property type="component" value="Unassembled WGS sequence"/>
</dbReference>
<protein>
    <submittedName>
        <fullName evidence="1">Uncharacterized protein</fullName>
    </submittedName>
</protein>
<accession>A0A5C5VT68</accession>
<dbReference type="PROSITE" id="PS51257">
    <property type="entry name" value="PROKAR_LIPOPROTEIN"/>
    <property type="match status" value="1"/>
</dbReference>
<sequence length="211" mass="23611">MNRQIMNRQKPAITDGLSFYCLTIALLIFSGCPNDSSNVAPPNSEVVNREAKASQWGSIHSVETLTPFIGSWHGETHETDELNLELSGAQLREKLKRESKLLLNEETVNPPGITIRLEIKQMSEPIGEVAPFSASIEVDRHAGDHRDDRLEMRVANENTIELRKESLRNTGYQVTLENDGAILKIKSLSREFDSCKLKKSETDSTPVLNLP</sequence>
<reference evidence="1 2" key="1">
    <citation type="submission" date="2019-02" db="EMBL/GenBank/DDBJ databases">
        <title>Deep-cultivation of Planctomycetes and their phenomic and genomic characterization uncovers novel biology.</title>
        <authorList>
            <person name="Wiegand S."/>
            <person name="Jogler M."/>
            <person name="Boedeker C."/>
            <person name="Pinto D."/>
            <person name="Vollmers J."/>
            <person name="Rivas-Marin E."/>
            <person name="Kohn T."/>
            <person name="Peeters S.H."/>
            <person name="Heuer A."/>
            <person name="Rast P."/>
            <person name="Oberbeckmann S."/>
            <person name="Bunk B."/>
            <person name="Jeske O."/>
            <person name="Meyerdierks A."/>
            <person name="Storesund J.E."/>
            <person name="Kallscheuer N."/>
            <person name="Luecker S."/>
            <person name="Lage O.M."/>
            <person name="Pohl T."/>
            <person name="Merkel B.J."/>
            <person name="Hornburger P."/>
            <person name="Mueller R.-W."/>
            <person name="Bruemmer F."/>
            <person name="Labrenz M."/>
            <person name="Spormann A.M."/>
            <person name="Op Den Camp H."/>
            <person name="Overmann J."/>
            <person name="Amann R."/>
            <person name="Jetten M.S.M."/>
            <person name="Mascher T."/>
            <person name="Medema M.H."/>
            <person name="Devos D.P."/>
            <person name="Kaster A.-K."/>
            <person name="Ovreas L."/>
            <person name="Rohde M."/>
            <person name="Galperin M.Y."/>
            <person name="Jogler C."/>
        </authorList>
    </citation>
    <scope>NUCLEOTIDE SEQUENCE [LARGE SCALE GENOMIC DNA]</scope>
    <source>
        <strain evidence="1 2">KOR42</strain>
    </source>
</reference>
<gene>
    <name evidence="1" type="ORF">KOR42_47610</name>
</gene>
<organism evidence="1 2">
    <name type="scientific">Thalassoglobus neptunius</name>
    <dbReference type="NCBI Taxonomy" id="1938619"/>
    <lineage>
        <taxon>Bacteria</taxon>
        <taxon>Pseudomonadati</taxon>
        <taxon>Planctomycetota</taxon>
        <taxon>Planctomycetia</taxon>
        <taxon>Planctomycetales</taxon>
        <taxon>Planctomycetaceae</taxon>
        <taxon>Thalassoglobus</taxon>
    </lineage>
</organism>
<evidence type="ECO:0000313" key="2">
    <source>
        <dbReference type="Proteomes" id="UP000317243"/>
    </source>
</evidence>
<name>A0A5C5VT68_9PLAN</name>
<dbReference type="EMBL" id="SIHI01000043">
    <property type="protein sequence ID" value="TWT41490.1"/>
    <property type="molecule type" value="Genomic_DNA"/>
</dbReference>
<comment type="caution">
    <text evidence="1">The sequence shown here is derived from an EMBL/GenBank/DDBJ whole genome shotgun (WGS) entry which is preliminary data.</text>
</comment>
<keyword evidence="2" id="KW-1185">Reference proteome</keyword>
<dbReference type="AlphaFoldDB" id="A0A5C5VT68"/>